<dbReference type="GeneID" id="100202753"/>
<dbReference type="RefSeq" id="XP_065664929.1">
    <property type="nucleotide sequence ID" value="XM_065808857.1"/>
</dbReference>
<accession>A0ABM4CSQ1</accession>
<name>A0ABM4CSQ1_HYDVU</name>
<keyword evidence="1" id="KW-0732">Signal</keyword>
<dbReference type="Proteomes" id="UP001652625">
    <property type="component" value="Chromosome 10"/>
</dbReference>
<evidence type="ECO:0000313" key="2">
    <source>
        <dbReference type="Proteomes" id="UP001652625"/>
    </source>
</evidence>
<sequence length="302" mass="34505">MKLFTLVVLTVATFAVNCRRSDVKEKKATIPFLSAIKAKFEPEFETKKNACEKKKKFKEVPSGKDDSPLQAYGYPEFNQNTKSITVDPKATLMLSNKVKQPIRIGSRDYVISGKAEEIVAFFECFGDYDIIGSELNADGRWPDNTGQIKIELQNVHPEKVNFEMTLFETMFDMAMDAILKVLDSTKVAASAYEIEQALKPIADYLPSPSEFIAKAKEVYVQKISKDKKKILMLNWLKEQDKKTMAKWEKSENVNKSDKLLMSLVMYTKPEKNLRTTYNTALSKISMKEIANILKLFFKTKKN</sequence>
<evidence type="ECO:0000313" key="4">
    <source>
        <dbReference type="RefSeq" id="XP_065664930.1"/>
    </source>
</evidence>
<gene>
    <name evidence="3 4" type="primary">LOC100202753</name>
</gene>
<feature type="chain" id="PRO_5045025973" evidence="1">
    <location>
        <begin position="19"/>
        <end position="302"/>
    </location>
</feature>
<evidence type="ECO:0000313" key="3">
    <source>
        <dbReference type="RefSeq" id="XP_065664929.1"/>
    </source>
</evidence>
<keyword evidence="2" id="KW-1185">Reference proteome</keyword>
<dbReference type="RefSeq" id="XP_065664930.1">
    <property type="nucleotide sequence ID" value="XM_065808858.1"/>
</dbReference>
<proteinExistence type="predicted"/>
<organism evidence="2 4">
    <name type="scientific">Hydra vulgaris</name>
    <name type="common">Hydra</name>
    <name type="synonym">Hydra attenuata</name>
    <dbReference type="NCBI Taxonomy" id="6087"/>
    <lineage>
        <taxon>Eukaryota</taxon>
        <taxon>Metazoa</taxon>
        <taxon>Cnidaria</taxon>
        <taxon>Hydrozoa</taxon>
        <taxon>Hydroidolina</taxon>
        <taxon>Anthoathecata</taxon>
        <taxon>Aplanulata</taxon>
        <taxon>Hydridae</taxon>
        <taxon>Hydra</taxon>
    </lineage>
</organism>
<evidence type="ECO:0000256" key="1">
    <source>
        <dbReference type="SAM" id="SignalP"/>
    </source>
</evidence>
<reference evidence="3 4" key="1">
    <citation type="submission" date="2025-05" db="UniProtKB">
        <authorList>
            <consortium name="RefSeq"/>
        </authorList>
    </citation>
    <scope>IDENTIFICATION</scope>
</reference>
<feature type="signal peptide" evidence="1">
    <location>
        <begin position="1"/>
        <end position="18"/>
    </location>
</feature>
<protein>
    <submittedName>
        <fullName evidence="3 4">Uncharacterized protein LOC100202753 isoform X2</fullName>
    </submittedName>
</protein>